<dbReference type="CDD" id="cd07067">
    <property type="entry name" value="HP_PGM_like"/>
    <property type="match status" value="1"/>
</dbReference>
<dbReference type="RefSeq" id="XP_062628903.1">
    <property type="nucleotide sequence ID" value="XM_062772919.1"/>
</dbReference>
<proteinExistence type="predicted"/>
<gene>
    <name evidence="1" type="primary">YNL108C_1</name>
    <name evidence="1" type="ORF">LOC62_04G006353</name>
</gene>
<dbReference type="InterPro" id="IPR029033">
    <property type="entry name" value="His_PPase_superfam"/>
</dbReference>
<accession>A0AAF1BJ03</accession>
<dbReference type="GeneID" id="87809577"/>
<dbReference type="Pfam" id="PF00300">
    <property type="entry name" value="His_Phos_1"/>
    <property type="match status" value="1"/>
</dbReference>
<name>A0AAF1BJ03_9TREE</name>
<protein>
    <submittedName>
        <fullName evidence="1">Purtative protein</fullName>
    </submittedName>
</protein>
<dbReference type="InterPro" id="IPR013078">
    <property type="entry name" value="His_Pase_superF_clade-1"/>
</dbReference>
<evidence type="ECO:0000313" key="1">
    <source>
        <dbReference type="EMBL" id="WOO82871.1"/>
    </source>
</evidence>
<dbReference type="EMBL" id="CP086717">
    <property type="protein sequence ID" value="WOO82871.1"/>
    <property type="molecule type" value="Genomic_DNA"/>
</dbReference>
<reference evidence="1" key="1">
    <citation type="submission" date="2023-10" db="EMBL/GenBank/DDBJ databases">
        <authorList>
            <person name="Noh H."/>
        </authorList>
    </citation>
    <scope>NUCLEOTIDE SEQUENCE</scope>
    <source>
        <strain evidence="1">DUCC4014</strain>
    </source>
</reference>
<dbReference type="AlphaFoldDB" id="A0AAF1BJ03"/>
<dbReference type="Gene3D" id="3.40.50.1240">
    <property type="entry name" value="Phosphoglycerate mutase-like"/>
    <property type="match status" value="1"/>
</dbReference>
<dbReference type="SMART" id="SM00855">
    <property type="entry name" value="PGAM"/>
    <property type="match status" value="1"/>
</dbReference>
<organism evidence="1 2">
    <name type="scientific">Vanrija pseudolonga</name>
    <dbReference type="NCBI Taxonomy" id="143232"/>
    <lineage>
        <taxon>Eukaryota</taxon>
        <taxon>Fungi</taxon>
        <taxon>Dikarya</taxon>
        <taxon>Basidiomycota</taxon>
        <taxon>Agaricomycotina</taxon>
        <taxon>Tremellomycetes</taxon>
        <taxon>Trichosporonales</taxon>
        <taxon>Trichosporonaceae</taxon>
        <taxon>Vanrija</taxon>
    </lineage>
</organism>
<sequence length="305" mass="33204">MLEYLYVCRHGFRTNWTNSGMMKGPTGVIRDFPLTVYGHTQAAELGAFLSSPDRTAPHPPPERVISSPFIRCVATSAPTAAALTRAGKNGAIAIDHGVMEYYGTTPANTGLHPRPAPNGAADLDQFYPGMLDEEYGSTLYPSRHGERVRDVFARAELFADTWVGRMDEEGVRSAVVFSHAAIVIALGRVLTGDLSLQVSAACAATSLYRRKPGTLGGAGDWERVYDGRADYLPNGAERDWSWEQVGIETLDDGDTVWDEGDMQPYTPADDLPVGLAPGMDKYLRGRSVVYDPPKEATIRPPVSRL</sequence>
<dbReference type="PANTHER" id="PTHR16469">
    <property type="entry name" value="UBIQUITIN-ASSOCIATED AND SH3 DOMAIN-CONTAINING BA-RELATED"/>
    <property type="match status" value="1"/>
</dbReference>
<dbReference type="Proteomes" id="UP000827549">
    <property type="component" value="Chromosome 4"/>
</dbReference>
<dbReference type="InterPro" id="IPR051710">
    <property type="entry name" value="Phosphatase_SH3-domain"/>
</dbReference>
<evidence type="ECO:0000313" key="2">
    <source>
        <dbReference type="Proteomes" id="UP000827549"/>
    </source>
</evidence>
<keyword evidence="2" id="KW-1185">Reference proteome</keyword>
<dbReference type="PANTHER" id="PTHR16469:SF51">
    <property type="entry name" value="TRANSCRIPTION FACTOR TAU 55 KDA SUBUNIT"/>
    <property type="match status" value="1"/>
</dbReference>
<dbReference type="SUPFAM" id="SSF53254">
    <property type="entry name" value="Phosphoglycerate mutase-like"/>
    <property type="match status" value="1"/>
</dbReference>